<dbReference type="KEGG" id="ccau:EG346_23325"/>
<dbReference type="SMART" id="SM00316">
    <property type="entry name" value="S1"/>
    <property type="match status" value="6"/>
</dbReference>
<feature type="compositionally biased region" description="Basic and acidic residues" evidence="9">
    <location>
        <begin position="554"/>
        <end position="563"/>
    </location>
</feature>
<dbReference type="FunFam" id="2.40.50.140:FF:000103">
    <property type="entry name" value="protein RRP5 homolog"/>
    <property type="match status" value="1"/>
</dbReference>
<dbReference type="InterPro" id="IPR003029">
    <property type="entry name" value="S1_domain"/>
</dbReference>
<dbReference type="Pfam" id="PF00575">
    <property type="entry name" value="S1"/>
    <property type="match status" value="6"/>
</dbReference>
<dbReference type="InterPro" id="IPR050437">
    <property type="entry name" value="Ribos_protein_bS1-like"/>
</dbReference>
<evidence type="ECO:0000313" key="11">
    <source>
        <dbReference type="EMBL" id="AZA50926.1"/>
    </source>
</evidence>
<dbReference type="SUPFAM" id="SSF50249">
    <property type="entry name" value="Nucleic acid-binding proteins"/>
    <property type="match status" value="6"/>
</dbReference>
<dbReference type="GO" id="GO:0003735">
    <property type="term" value="F:structural constituent of ribosome"/>
    <property type="evidence" value="ECO:0007669"/>
    <property type="project" value="TreeGrafter"/>
</dbReference>
<comment type="similarity">
    <text evidence="1">Belongs to the bacterial ribosomal protein bS1 family.</text>
</comment>
<evidence type="ECO:0000256" key="7">
    <source>
        <dbReference type="ARBA" id="ARBA00035293"/>
    </source>
</evidence>
<evidence type="ECO:0000256" key="4">
    <source>
        <dbReference type="ARBA" id="ARBA00022980"/>
    </source>
</evidence>
<evidence type="ECO:0000256" key="2">
    <source>
        <dbReference type="ARBA" id="ARBA00022737"/>
    </source>
</evidence>
<keyword evidence="5" id="KW-0687">Ribonucleoprotein</keyword>
<dbReference type="GO" id="GO:0006412">
    <property type="term" value="P:translation"/>
    <property type="evidence" value="ECO:0007669"/>
    <property type="project" value="TreeGrafter"/>
</dbReference>
<organism evidence="11 12">
    <name type="scientific">Chryseobacterium carnipullorum</name>
    <dbReference type="NCBI Taxonomy" id="1124835"/>
    <lineage>
        <taxon>Bacteria</taxon>
        <taxon>Pseudomonadati</taxon>
        <taxon>Bacteroidota</taxon>
        <taxon>Flavobacteriia</taxon>
        <taxon>Flavobacteriales</taxon>
        <taxon>Weeksellaceae</taxon>
        <taxon>Chryseobacterium group</taxon>
        <taxon>Chryseobacterium</taxon>
    </lineage>
</organism>
<protein>
    <recommendedName>
        <fullName evidence="7">Small ribosomal subunit protein bS1</fullName>
    </recommendedName>
    <alternativeName>
        <fullName evidence="8">30S ribosomal protein S1</fullName>
    </alternativeName>
</protein>
<dbReference type="GO" id="GO:0003729">
    <property type="term" value="F:mRNA binding"/>
    <property type="evidence" value="ECO:0007669"/>
    <property type="project" value="UniProtKB-ARBA"/>
</dbReference>
<evidence type="ECO:0000256" key="3">
    <source>
        <dbReference type="ARBA" id="ARBA00022884"/>
    </source>
</evidence>
<dbReference type="InterPro" id="IPR012340">
    <property type="entry name" value="NA-bd_OB-fold"/>
</dbReference>
<dbReference type="PANTHER" id="PTHR10724">
    <property type="entry name" value="30S RIBOSOMAL PROTEIN S1"/>
    <property type="match status" value="1"/>
</dbReference>
<feature type="region of interest" description="Disordered" evidence="9">
    <location>
        <begin position="554"/>
        <end position="585"/>
    </location>
</feature>
<comment type="function">
    <text evidence="6">Binds mRNA; thus facilitating recognition of the initiation point. It is needed to translate mRNA with a short Shine-Dalgarno (SD) purine-rich sequence.</text>
</comment>
<proteinExistence type="inferred from homology"/>
<dbReference type="CDD" id="cd05687">
    <property type="entry name" value="S1_RPS1_repeat_ec1_hs1"/>
    <property type="match status" value="1"/>
</dbReference>
<gene>
    <name evidence="11" type="ORF">EG346_23325</name>
</gene>
<dbReference type="Proteomes" id="UP000273270">
    <property type="component" value="Chromosome"/>
</dbReference>
<dbReference type="AlphaFoldDB" id="A0A1M7K7A5"/>
<accession>A0A1M7K7A5</accession>
<dbReference type="GO" id="GO:0022627">
    <property type="term" value="C:cytosolic small ribosomal subunit"/>
    <property type="evidence" value="ECO:0007669"/>
    <property type="project" value="TreeGrafter"/>
</dbReference>
<dbReference type="FunFam" id="2.40.50.140:FF:000051">
    <property type="entry name" value="RNA-binding transcriptional accessory protein"/>
    <property type="match status" value="1"/>
</dbReference>
<keyword evidence="3" id="KW-0694">RNA-binding</keyword>
<name>A0A1M7K7A5_CHRCU</name>
<feature type="domain" description="S1 motif" evidence="10">
    <location>
        <begin position="136"/>
        <end position="202"/>
    </location>
</feature>
<dbReference type="PROSITE" id="PS50126">
    <property type="entry name" value="S1"/>
    <property type="match status" value="6"/>
</dbReference>
<dbReference type="Gene3D" id="2.40.50.140">
    <property type="entry name" value="Nucleic acid-binding proteins"/>
    <property type="match status" value="6"/>
</dbReference>
<evidence type="ECO:0000259" key="10">
    <source>
        <dbReference type="PROSITE" id="PS50126"/>
    </source>
</evidence>
<evidence type="ECO:0000256" key="1">
    <source>
        <dbReference type="ARBA" id="ARBA00006767"/>
    </source>
</evidence>
<keyword evidence="4 11" id="KW-0689">Ribosomal protein</keyword>
<dbReference type="CDD" id="cd04465">
    <property type="entry name" value="S1_RPS1_repeat_ec2_hs2"/>
    <property type="match status" value="1"/>
</dbReference>
<dbReference type="FunFam" id="2.40.50.140:FF:000110">
    <property type="entry name" value="30S ribosomal protein S1"/>
    <property type="match status" value="1"/>
</dbReference>
<evidence type="ECO:0000313" key="12">
    <source>
        <dbReference type="Proteomes" id="UP000273270"/>
    </source>
</evidence>
<dbReference type="RefSeq" id="WP_073335052.1">
    <property type="nucleotide sequence ID" value="NZ_CP033920.1"/>
</dbReference>
<keyword evidence="2" id="KW-0677">Repeat</keyword>
<dbReference type="InterPro" id="IPR035104">
    <property type="entry name" value="Ribosomal_protein_S1-like"/>
</dbReference>
<feature type="domain" description="S1 motif" evidence="10">
    <location>
        <begin position="482"/>
        <end position="548"/>
    </location>
</feature>
<dbReference type="EMBL" id="CP033920">
    <property type="protein sequence ID" value="AZA50926.1"/>
    <property type="molecule type" value="Genomic_DNA"/>
</dbReference>
<feature type="domain" description="S1 motif" evidence="10">
    <location>
        <begin position="55"/>
        <end position="118"/>
    </location>
</feature>
<evidence type="ECO:0000256" key="6">
    <source>
        <dbReference type="ARBA" id="ARBA00025604"/>
    </source>
</evidence>
<feature type="domain" description="S1 motif" evidence="10">
    <location>
        <begin position="395"/>
        <end position="465"/>
    </location>
</feature>
<feature type="domain" description="S1 motif" evidence="10">
    <location>
        <begin position="223"/>
        <end position="291"/>
    </location>
</feature>
<dbReference type="PANTHER" id="PTHR10724:SF7">
    <property type="entry name" value="SMALL RIBOSOMAL SUBUNIT PROTEIN BS1C"/>
    <property type="match status" value="1"/>
</dbReference>
<dbReference type="CDD" id="cd05688">
    <property type="entry name" value="S1_RPS1_repeat_ec3"/>
    <property type="match status" value="1"/>
</dbReference>
<dbReference type="PRINTS" id="PR00681">
    <property type="entry name" value="RIBOSOMALS1"/>
</dbReference>
<dbReference type="NCBIfam" id="NF004953">
    <property type="entry name" value="PRK06299.1-3"/>
    <property type="match status" value="1"/>
</dbReference>
<reference evidence="12" key="1">
    <citation type="submission" date="2018-11" db="EMBL/GenBank/DDBJ databases">
        <title>Proposal to divide the Flavobacteriaceae and reorganize its genera based on Amino Acid Identity values calculated from whole genome sequences.</title>
        <authorList>
            <person name="Nicholson A.C."/>
            <person name="Gulvik C.A."/>
            <person name="Whitney A.M."/>
            <person name="Humrighouse B.W."/>
            <person name="Bell M."/>
            <person name="Holmes B."/>
            <person name="Steigerwalt A.G."/>
            <person name="Villarma A."/>
            <person name="Sheth M."/>
            <person name="Batra D."/>
            <person name="Pryor J."/>
            <person name="Bernardet J.-F."/>
            <person name="Hugo C."/>
            <person name="Kampfer P."/>
            <person name="Newman J."/>
            <person name="McQuiston J.R."/>
        </authorList>
    </citation>
    <scope>NUCLEOTIDE SEQUENCE [LARGE SCALE GENOMIC DNA]</scope>
    <source>
        <strain evidence="12">G0188</strain>
    </source>
</reference>
<evidence type="ECO:0000256" key="8">
    <source>
        <dbReference type="ARBA" id="ARBA00035517"/>
    </source>
</evidence>
<evidence type="ECO:0000256" key="5">
    <source>
        <dbReference type="ARBA" id="ARBA00023274"/>
    </source>
</evidence>
<evidence type="ECO:0000256" key="9">
    <source>
        <dbReference type="SAM" id="MobiDB-lite"/>
    </source>
</evidence>
<dbReference type="OrthoDB" id="9804077at2"/>
<keyword evidence="12" id="KW-1185">Reference proteome</keyword>
<dbReference type="FunFam" id="2.40.50.140:FF:000011">
    <property type="entry name" value="30S ribosomal protein S1"/>
    <property type="match status" value="1"/>
</dbReference>
<feature type="domain" description="S1 motif" evidence="10">
    <location>
        <begin position="308"/>
        <end position="378"/>
    </location>
</feature>
<sequence>MSKETNSAEVLLNQNVAPEQFDWDSFESGLDADARKEKSDLEEIYNGSLSSLNDNDVITGKVVRLTDKEAIVDIDFKSEGVISLNEFRYNPGLKVGDDVEVMVDRREDKTGQLQLSHRKARTLKAWDRVNELHETGEIVNGFVKSRTKGGMIVDVHGIEAFLPGSQIDVKPIKDYDQFVGKTMEFKVVKINPEFKNVVVSHKALIEADIEGQKKEIIAQLEKGQVLEGTVKNITSYGVFIDLGGVDGLIHITDLSWSRVNHPSEILEDGQTVKVVILDFDDEKTRIQLGMKQLEAHPWDALSADMKVGDKVKGKVVVLADYGAFVEIAPGVEGLIHVSEMSWSTHLRSAGDFVKVGDEVEAEVLTLDREDRKISLGMKQLSKDPWENIEAKYPVGSQHVGTVRNFTNFGVFVELEEGIDGLIYISDLSWTKKIKHPSEFCAVGDKLDVIVLELDIQARRLSLGHKQLTENPWDKFETKYAEGTIHAGKAVEVHDKGASVQFEDVEVEAFCPSRLLEKEDGSKIKKGEDAQFKVIEFNKEFKRVVVSHTGIFRDEEKKNMKDSSSRNVSSSSNNEERSTLGDIDALAELKRKMEEGK</sequence>